<keyword evidence="2" id="KW-1185">Reference proteome</keyword>
<name>A0ACC2BKP4_DIPCM</name>
<reference evidence="2" key="1">
    <citation type="journal article" date="2024" name="Proc. Natl. Acad. Sci. U.S.A.">
        <title>Extraordinary preservation of gene collinearity over three hundred million years revealed in homosporous lycophytes.</title>
        <authorList>
            <person name="Li C."/>
            <person name="Wickell D."/>
            <person name="Kuo L.Y."/>
            <person name="Chen X."/>
            <person name="Nie B."/>
            <person name="Liao X."/>
            <person name="Peng D."/>
            <person name="Ji J."/>
            <person name="Jenkins J."/>
            <person name="Williams M."/>
            <person name="Shu S."/>
            <person name="Plott C."/>
            <person name="Barry K."/>
            <person name="Rajasekar S."/>
            <person name="Grimwood J."/>
            <person name="Han X."/>
            <person name="Sun S."/>
            <person name="Hou Z."/>
            <person name="He W."/>
            <person name="Dai G."/>
            <person name="Sun C."/>
            <person name="Schmutz J."/>
            <person name="Leebens-Mack J.H."/>
            <person name="Li F.W."/>
            <person name="Wang L."/>
        </authorList>
    </citation>
    <scope>NUCLEOTIDE SEQUENCE [LARGE SCALE GENOMIC DNA]</scope>
    <source>
        <strain evidence="2">cv. PW_Plant_1</strain>
    </source>
</reference>
<organism evidence="1 2">
    <name type="scientific">Diphasiastrum complanatum</name>
    <name type="common">Issler's clubmoss</name>
    <name type="synonym">Lycopodium complanatum</name>
    <dbReference type="NCBI Taxonomy" id="34168"/>
    <lineage>
        <taxon>Eukaryota</taxon>
        <taxon>Viridiplantae</taxon>
        <taxon>Streptophyta</taxon>
        <taxon>Embryophyta</taxon>
        <taxon>Tracheophyta</taxon>
        <taxon>Lycopodiopsida</taxon>
        <taxon>Lycopodiales</taxon>
        <taxon>Lycopodiaceae</taxon>
        <taxon>Lycopodioideae</taxon>
        <taxon>Diphasiastrum</taxon>
    </lineage>
</organism>
<proteinExistence type="predicted"/>
<evidence type="ECO:0000313" key="2">
    <source>
        <dbReference type="Proteomes" id="UP001162992"/>
    </source>
</evidence>
<protein>
    <submittedName>
        <fullName evidence="1">Uncharacterized protein</fullName>
    </submittedName>
</protein>
<accession>A0ACC2BKP4</accession>
<gene>
    <name evidence="1" type="ORF">O6H91_15G086700</name>
</gene>
<comment type="caution">
    <text evidence="1">The sequence shown here is derived from an EMBL/GenBank/DDBJ whole genome shotgun (WGS) entry which is preliminary data.</text>
</comment>
<dbReference type="EMBL" id="CM055106">
    <property type="protein sequence ID" value="KAJ7530258.1"/>
    <property type="molecule type" value="Genomic_DNA"/>
</dbReference>
<dbReference type="Proteomes" id="UP001162992">
    <property type="component" value="Chromosome 15"/>
</dbReference>
<sequence>MARARIHKRTISDQQRRRDLALERQKECRRDLQQHARQLASSIADHHHPHYNLSNPDFQGLTDGSNEELSYGDEEESSSSSGHSEGVLGLLEGTRLRGSEAKAWYAQQFMLPEWMIDIPSHLKRDWYVMARPAGKRCLVISSSGTTFSRTRNGKLLHCFPSALPNGAKIRDVAAPSHVFCILDCIFHEPDSTYYILDVMCWRGYSLYDCSTEFRFFWRDSKLSEEKVFVPPSTYHRYRFCLVSVNECNEAGLQAAYCGPTSFQRDGVLLYNRHAHYVLGITPLALLWKDADCSQFPLDTDSKGHVPAHQQVVLRLQSDGTVVTGDDRPVVLGIMPEQFLSQSARYLKPGSLLRFDIGDQGLCIVDGKPVTADIHYQGPANRSRASADSCTKILFQYASRHSPLTIMDLLAAIETLDDDSDSLMIDTDDGSLEQRSS</sequence>
<evidence type="ECO:0000313" key="1">
    <source>
        <dbReference type="EMBL" id="KAJ7530258.1"/>
    </source>
</evidence>